<reference evidence="1" key="1">
    <citation type="submission" date="2020-10" db="EMBL/GenBank/DDBJ databases">
        <title>Sequencing the genomes of 1000 actinobacteria strains.</title>
        <authorList>
            <person name="Klenk H.-P."/>
        </authorList>
    </citation>
    <scope>NUCLEOTIDE SEQUENCE</scope>
    <source>
        <strain evidence="1">DSM 46832</strain>
    </source>
</reference>
<dbReference type="EMBL" id="JADBEB010000001">
    <property type="protein sequence ID" value="MBE1489255.1"/>
    <property type="molecule type" value="Genomic_DNA"/>
</dbReference>
<proteinExistence type="predicted"/>
<name>A0A927QYI4_9ACTN</name>
<protein>
    <submittedName>
        <fullName evidence="1">Uncharacterized protein</fullName>
    </submittedName>
</protein>
<gene>
    <name evidence="1" type="ORF">H4W31_004893</name>
</gene>
<dbReference type="Proteomes" id="UP000649753">
    <property type="component" value="Unassembled WGS sequence"/>
</dbReference>
<keyword evidence="2" id="KW-1185">Reference proteome</keyword>
<evidence type="ECO:0000313" key="2">
    <source>
        <dbReference type="Proteomes" id="UP000649753"/>
    </source>
</evidence>
<evidence type="ECO:0000313" key="1">
    <source>
        <dbReference type="EMBL" id="MBE1489255.1"/>
    </source>
</evidence>
<sequence length="35" mass="3951">MRPSITWRGSWRRADEAITALRDGTLHGKAVVEVD</sequence>
<organism evidence="1 2">
    <name type="scientific">Plantactinospora soyae</name>
    <dbReference type="NCBI Taxonomy" id="1544732"/>
    <lineage>
        <taxon>Bacteria</taxon>
        <taxon>Bacillati</taxon>
        <taxon>Actinomycetota</taxon>
        <taxon>Actinomycetes</taxon>
        <taxon>Micromonosporales</taxon>
        <taxon>Micromonosporaceae</taxon>
        <taxon>Plantactinospora</taxon>
    </lineage>
</organism>
<comment type="caution">
    <text evidence="1">The sequence shown here is derived from an EMBL/GenBank/DDBJ whole genome shotgun (WGS) entry which is preliminary data.</text>
</comment>
<accession>A0A927QYI4</accession>
<dbReference type="AlphaFoldDB" id="A0A927QYI4"/>